<evidence type="ECO:0000313" key="5">
    <source>
        <dbReference type="EMBL" id="GAA0872221.1"/>
    </source>
</evidence>
<dbReference type="EMBL" id="BAAAFG010000014">
    <property type="protein sequence ID" value="GAA0872221.1"/>
    <property type="molecule type" value="Genomic_DNA"/>
</dbReference>
<dbReference type="Gene3D" id="2.170.150.20">
    <property type="entry name" value="Peptide methionine sulfoxide reductase"/>
    <property type="match status" value="1"/>
</dbReference>
<evidence type="ECO:0000256" key="2">
    <source>
        <dbReference type="ARBA" id="ARBA00023002"/>
    </source>
</evidence>
<dbReference type="InterPro" id="IPR028427">
    <property type="entry name" value="Met_Sox_Rdtase_MsrB"/>
</dbReference>
<proteinExistence type="predicted"/>
<organism evidence="5 6">
    <name type="scientific">Gangjinia marincola</name>
    <dbReference type="NCBI Taxonomy" id="578463"/>
    <lineage>
        <taxon>Bacteria</taxon>
        <taxon>Pseudomonadati</taxon>
        <taxon>Bacteroidota</taxon>
        <taxon>Flavobacteriia</taxon>
        <taxon>Flavobacteriales</taxon>
        <taxon>Flavobacteriaceae</taxon>
        <taxon>Gangjinia</taxon>
    </lineage>
</organism>
<accession>A0ABP3XS49</accession>
<evidence type="ECO:0000313" key="6">
    <source>
        <dbReference type="Proteomes" id="UP001500507"/>
    </source>
</evidence>
<dbReference type="PROSITE" id="PS51790">
    <property type="entry name" value="MSRB"/>
    <property type="match status" value="1"/>
</dbReference>
<evidence type="ECO:0000256" key="3">
    <source>
        <dbReference type="ARBA" id="ARBA00048488"/>
    </source>
</evidence>
<dbReference type="EC" id="1.8.4.12" evidence="1"/>
<dbReference type="SUPFAM" id="SSF51316">
    <property type="entry name" value="Mss4-like"/>
    <property type="match status" value="1"/>
</dbReference>
<gene>
    <name evidence="5" type="primary">msrB</name>
    <name evidence="5" type="ORF">GCM10009117_13680</name>
</gene>
<protein>
    <recommendedName>
        <fullName evidence="1">peptide-methionine (R)-S-oxide reductase</fullName>
        <ecNumber evidence="1">1.8.4.12</ecNumber>
    </recommendedName>
</protein>
<dbReference type="PANTHER" id="PTHR10173:SF52">
    <property type="entry name" value="METHIONINE-R-SULFOXIDE REDUCTASE B1"/>
    <property type="match status" value="1"/>
</dbReference>
<dbReference type="InterPro" id="IPR011057">
    <property type="entry name" value="Mss4-like_sf"/>
</dbReference>
<dbReference type="Pfam" id="PF01641">
    <property type="entry name" value="SelR"/>
    <property type="match status" value="1"/>
</dbReference>
<dbReference type="NCBIfam" id="TIGR00357">
    <property type="entry name" value="peptide-methionine (R)-S-oxide reductase MsrB"/>
    <property type="match status" value="1"/>
</dbReference>
<sequence>MSKKYAVDKTEAEWKEELSPEEYHVLRQKGTERPHTGKYNLHFEEGTYRCNACNEPLFESDAKFESGCGWPSFDQAIEGKVEYVKDTTFGMVRTEILCANCGSHLGHVFDDGPTETGVRYCVNSLSVDFEDDKNPASTNN</sequence>
<evidence type="ECO:0000256" key="1">
    <source>
        <dbReference type="ARBA" id="ARBA00012499"/>
    </source>
</evidence>
<evidence type="ECO:0000259" key="4">
    <source>
        <dbReference type="PROSITE" id="PS51790"/>
    </source>
</evidence>
<comment type="caution">
    <text evidence="5">The sequence shown here is derived from an EMBL/GenBank/DDBJ whole genome shotgun (WGS) entry which is preliminary data.</text>
</comment>
<keyword evidence="2" id="KW-0560">Oxidoreductase</keyword>
<dbReference type="InterPro" id="IPR002579">
    <property type="entry name" value="Met_Sox_Rdtase_MsrB_dom"/>
</dbReference>
<dbReference type="Proteomes" id="UP001500507">
    <property type="component" value="Unassembled WGS sequence"/>
</dbReference>
<dbReference type="RefSeq" id="WP_343765182.1">
    <property type="nucleotide sequence ID" value="NZ_BAAAFG010000014.1"/>
</dbReference>
<reference evidence="6" key="1">
    <citation type="journal article" date="2019" name="Int. J. Syst. Evol. Microbiol.">
        <title>The Global Catalogue of Microorganisms (GCM) 10K type strain sequencing project: providing services to taxonomists for standard genome sequencing and annotation.</title>
        <authorList>
            <consortium name="The Broad Institute Genomics Platform"/>
            <consortium name="The Broad Institute Genome Sequencing Center for Infectious Disease"/>
            <person name="Wu L."/>
            <person name="Ma J."/>
        </authorList>
    </citation>
    <scope>NUCLEOTIDE SEQUENCE [LARGE SCALE GENOMIC DNA]</scope>
    <source>
        <strain evidence="6">JCM 16082</strain>
    </source>
</reference>
<keyword evidence="6" id="KW-1185">Reference proteome</keyword>
<name>A0ABP3XS49_9FLAO</name>
<dbReference type="PANTHER" id="PTHR10173">
    <property type="entry name" value="METHIONINE SULFOXIDE REDUCTASE"/>
    <property type="match status" value="1"/>
</dbReference>
<feature type="domain" description="MsrB" evidence="4">
    <location>
        <begin position="11"/>
        <end position="132"/>
    </location>
</feature>
<comment type="catalytic activity">
    <reaction evidence="3">
        <text>L-methionyl-[protein] + [thioredoxin]-disulfide + H2O = L-methionyl-(R)-S-oxide-[protein] + [thioredoxin]-dithiol</text>
        <dbReference type="Rhea" id="RHEA:24164"/>
        <dbReference type="Rhea" id="RHEA-COMP:10698"/>
        <dbReference type="Rhea" id="RHEA-COMP:10700"/>
        <dbReference type="Rhea" id="RHEA-COMP:12313"/>
        <dbReference type="Rhea" id="RHEA-COMP:12314"/>
        <dbReference type="ChEBI" id="CHEBI:15377"/>
        <dbReference type="ChEBI" id="CHEBI:16044"/>
        <dbReference type="ChEBI" id="CHEBI:29950"/>
        <dbReference type="ChEBI" id="CHEBI:45764"/>
        <dbReference type="ChEBI" id="CHEBI:50058"/>
        <dbReference type="EC" id="1.8.4.12"/>
    </reaction>
</comment>